<dbReference type="Gene3D" id="1.10.10.1320">
    <property type="entry name" value="Anti-sigma factor, zinc-finger domain"/>
    <property type="match status" value="1"/>
</dbReference>
<feature type="transmembrane region" description="Helical" evidence="3">
    <location>
        <begin position="190"/>
        <end position="211"/>
    </location>
</feature>
<feature type="transmembrane region" description="Helical" evidence="3">
    <location>
        <begin position="161"/>
        <end position="184"/>
    </location>
</feature>
<keyword evidence="1" id="KW-0805">Transcription regulation</keyword>
<dbReference type="RefSeq" id="WP_270153169.1">
    <property type="nucleotide sequence ID" value="NZ_JAPNNL010000007.1"/>
</dbReference>
<evidence type="ECO:0000313" key="6">
    <source>
        <dbReference type="Proteomes" id="UP001144036"/>
    </source>
</evidence>
<sequence>MSTAWHMDDELAADYARGRTGPTLAASVEAHLLACAACRGKLAPEVPRARLDRVWDEITAAVDAPRPTSFERLLRVLGVPEHTARLLAVTSSLKPAWIAAGAVALLFAALASGETSRFGTLVFLAVAPILPVAGVVLAYGRGADPAHEIAFAAPYSVVRLTLLRAAAVLGVCVALALVIGLAVLGDGGLMAVWLLPALALTTLTLALAGWLDPLMSGGAVAALWFAGFAAVAVYEVRPVLFGSVGQLASLAVFAVSAFVIFIRRREFS</sequence>
<dbReference type="InterPro" id="IPR027383">
    <property type="entry name" value="Znf_put"/>
</dbReference>
<evidence type="ECO:0000313" key="5">
    <source>
        <dbReference type="EMBL" id="MDA0632393.1"/>
    </source>
</evidence>
<gene>
    <name evidence="5" type="ORF">OUY22_03120</name>
</gene>
<dbReference type="InterPro" id="IPR041916">
    <property type="entry name" value="Anti_sigma_zinc_sf"/>
</dbReference>
<name>A0ABT4S5B4_9ACTN</name>
<feature type="transmembrane region" description="Helical" evidence="3">
    <location>
        <begin position="95"/>
        <end position="112"/>
    </location>
</feature>
<evidence type="ECO:0000256" key="1">
    <source>
        <dbReference type="ARBA" id="ARBA00023015"/>
    </source>
</evidence>
<feature type="transmembrane region" description="Helical" evidence="3">
    <location>
        <begin position="240"/>
        <end position="262"/>
    </location>
</feature>
<keyword evidence="6" id="KW-1185">Reference proteome</keyword>
<organism evidence="5 6">
    <name type="scientific">Nonomuraea corallina</name>
    <dbReference type="NCBI Taxonomy" id="2989783"/>
    <lineage>
        <taxon>Bacteria</taxon>
        <taxon>Bacillati</taxon>
        <taxon>Actinomycetota</taxon>
        <taxon>Actinomycetes</taxon>
        <taxon>Streptosporangiales</taxon>
        <taxon>Streptosporangiaceae</taxon>
        <taxon>Nonomuraea</taxon>
    </lineage>
</organism>
<feature type="transmembrane region" description="Helical" evidence="3">
    <location>
        <begin position="118"/>
        <end position="140"/>
    </location>
</feature>
<feature type="transmembrane region" description="Helical" evidence="3">
    <location>
        <begin position="218"/>
        <end position="234"/>
    </location>
</feature>
<keyword evidence="2" id="KW-0804">Transcription</keyword>
<comment type="caution">
    <text evidence="5">The sequence shown here is derived from an EMBL/GenBank/DDBJ whole genome shotgun (WGS) entry which is preliminary data.</text>
</comment>
<keyword evidence="3" id="KW-0472">Membrane</keyword>
<evidence type="ECO:0000256" key="2">
    <source>
        <dbReference type="ARBA" id="ARBA00023163"/>
    </source>
</evidence>
<dbReference type="Proteomes" id="UP001144036">
    <property type="component" value="Unassembled WGS sequence"/>
</dbReference>
<accession>A0ABT4S5B4</accession>
<dbReference type="Pfam" id="PF13490">
    <property type="entry name" value="zf-HC2"/>
    <property type="match status" value="1"/>
</dbReference>
<keyword evidence="3" id="KW-1133">Transmembrane helix</keyword>
<dbReference type="EMBL" id="JAPNNL010000007">
    <property type="protein sequence ID" value="MDA0632393.1"/>
    <property type="molecule type" value="Genomic_DNA"/>
</dbReference>
<evidence type="ECO:0000256" key="3">
    <source>
        <dbReference type="SAM" id="Phobius"/>
    </source>
</evidence>
<proteinExistence type="predicted"/>
<evidence type="ECO:0000259" key="4">
    <source>
        <dbReference type="Pfam" id="PF13490"/>
    </source>
</evidence>
<protein>
    <submittedName>
        <fullName evidence="5">Zf-HC2 domain-containing protein</fullName>
    </submittedName>
</protein>
<feature type="domain" description="Putative zinc-finger" evidence="4">
    <location>
        <begin position="10"/>
        <end position="39"/>
    </location>
</feature>
<reference evidence="5" key="1">
    <citation type="submission" date="2022-11" db="EMBL/GenBank/DDBJ databases">
        <title>Nonomuraea corallina sp. nov., a new species of the genus Nonomuraea isolated from sea side sediment in Thai sea.</title>
        <authorList>
            <person name="Ngamcharungchit C."/>
            <person name="Matsumoto A."/>
            <person name="Suriyachadkun C."/>
            <person name="Panbangred W."/>
            <person name="Inahashi Y."/>
            <person name="Intra B."/>
        </authorList>
    </citation>
    <scope>NUCLEOTIDE SEQUENCE</scope>
    <source>
        <strain evidence="5">MCN248</strain>
    </source>
</reference>
<keyword evidence="3" id="KW-0812">Transmembrane</keyword>